<evidence type="ECO:0000313" key="1">
    <source>
        <dbReference type="EMBL" id="KXY51481.1"/>
    </source>
</evidence>
<dbReference type="EMBL" id="LOMO01000001">
    <property type="protein sequence ID" value="KXY51481.1"/>
    <property type="molecule type" value="Genomic_DNA"/>
</dbReference>
<accession>A0A9X6ZHZ5</accession>
<gene>
    <name evidence="1" type="ORF">AT268_30850</name>
    <name evidence="2" type="ORF">CN357_04665</name>
</gene>
<dbReference type="Proteomes" id="UP000220210">
    <property type="component" value="Unassembled WGS sequence"/>
</dbReference>
<reference evidence="2 4" key="2">
    <citation type="submission" date="2017-09" db="EMBL/GenBank/DDBJ databases">
        <title>Large-scale bioinformatics analysis of Bacillus genomes uncovers conserved roles of natural products in bacterial physiology.</title>
        <authorList>
            <consortium name="Agbiome Team Llc"/>
            <person name="Bleich R.M."/>
            <person name="Kirk G.J."/>
            <person name="Santa Maria K.C."/>
            <person name="Allen S.E."/>
            <person name="Farag S."/>
            <person name="Shank E.A."/>
            <person name="Bowers A."/>
        </authorList>
    </citation>
    <scope>NUCLEOTIDE SEQUENCE [LARGE SCALE GENOMIC DNA]</scope>
    <source>
        <strain evidence="2 4">AFS020204</strain>
    </source>
</reference>
<dbReference type="AlphaFoldDB" id="A0A9X6ZHZ5"/>
<dbReference type="EMBL" id="NTSO01000002">
    <property type="protein sequence ID" value="PFF52080.1"/>
    <property type="molecule type" value="Genomic_DNA"/>
</dbReference>
<protein>
    <submittedName>
        <fullName evidence="2">Uncharacterized protein</fullName>
    </submittedName>
</protein>
<dbReference type="Proteomes" id="UP000075476">
    <property type="component" value="Unassembled WGS sequence"/>
</dbReference>
<proteinExistence type="predicted"/>
<evidence type="ECO:0000313" key="2">
    <source>
        <dbReference type="EMBL" id="PFF52080.1"/>
    </source>
</evidence>
<comment type="caution">
    <text evidence="2">The sequence shown here is derived from an EMBL/GenBank/DDBJ whole genome shotgun (WGS) entry which is preliminary data.</text>
</comment>
<reference evidence="1 3" key="1">
    <citation type="submission" date="2015-12" db="EMBL/GenBank/DDBJ databases">
        <title>Bacillus cereus Group isolate.</title>
        <authorList>
            <person name="Kovac J."/>
        </authorList>
    </citation>
    <scope>NUCLEOTIDE SEQUENCE [LARGE SCALE GENOMIC DNA]</scope>
    <source>
        <strain evidence="1 3">FSL K6-0073</strain>
    </source>
</reference>
<organism evidence="2 4">
    <name type="scientific">Bacillus cereus</name>
    <dbReference type="NCBI Taxonomy" id="1396"/>
    <lineage>
        <taxon>Bacteria</taxon>
        <taxon>Bacillati</taxon>
        <taxon>Bacillota</taxon>
        <taxon>Bacilli</taxon>
        <taxon>Bacillales</taxon>
        <taxon>Bacillaceae</taxon>
        <taxon>Bacillus</taxon>
        <taxon>Bacillus cereus group</taxon>
    </lineage>
</organism>
<evidence type="ECO:0000313" key="4">
    <source>
        <dbReference type="Proteomes" id="UP000220210"/>
    </source>
</evidence>
<evidence type="ECO:0000313" key="3">
    <source>
        <dbReference type="Proteomes" id="UP000075476"/>
    </source>
</evidence>
<sequence>MIHYLESENIELVFQSENDSEVDGHSEREVCIQSDLLQRMLFLAKTTNNNVSVTVKSDSFNTPYPTEPLHISYNKEEDFFELGMGNSSEELVFEADILLGVVNSLIF</sequence>
<name>A0A9X6ZHZ5_BACCE</name>